<name>A0A328CBT0_9DELT</name>
<dbReference type="Proteomes" id="UP000249169">
    <property type="component" value="Unassembled WGS sequence"/>
</dbReference>
<dbReference type="InterPro" id="IPR029058">
    <property type="entry name" value="AB_hydrolase_fold"/>
</dbReference>
<sequence>MPRTPALIPLALLMLGVACSEPDATETPDGGTLDADAEADVGPLPTARTTDCDALMPSYCALPWPSNLYLKEDAAQQTGYALDFGDSSLPKSRQDHIAPDAYRRLDGYGPGSPIITLFPDIDVSQMAGEDSIERSLEDEDRQIFLLRVADQGVEHVPYWAELDSQAPSSDKQVLYIRPAVILELDSRYIVAMRNLTTTGGQPIAPSAAFEAYRSGQAADDPELAWRQERFDEIFALLQDQGVAPEELTLAWDFHTSSSQALHGPARSMVSDALHAIEETPVEFTIDILTVNTPEEHPHIALDILGTFTVPSFVTRSERAPAEGYLLNRNDDGTISQQGTHQSTFWLRIPHSALDGTPHGLVKYGHGMLGSGEEVTYGSNHVAKIAHEKHLIFFATTFAGFSQRDIPLAGYALQHATYFEELVDRMHQGLVDYAVLTRAMRDGLTEIAELADYNLQVNPEELYYMGISQGGIYGVSFLALTPDVERAHLGVPGANYAMLLERSANFATYFTFLKLGYPDRVDQELAIAAIQLLWDSVDPISYLRHIDQEPFYPGDKRALFAPAKGDYQVAVVTNEIAARTDIGIPLMRPYDSEREPWGVPTAEYPRAGSGVVLYDFGNPWPAPGPQPPEDELGDPHTLPRRLTEHQEQMVHFWRTGEIIDVCQGGPCVFGRD</sequence>
<reference evidence="2 3" key="1">
    <citation type="submission" date="2018-05" db="EMBL/GenBank/DDBJ databases">
        <title>Lujinxingia marina gen. nov. sp. nov., a new facultative anaerobic member of the class Deltaproteobacteria, and proposal of Lujinxingaceae fam. nov.</title>
        <authorList>
            <person name="Li C.-M."/>
        </authorList>
    </citation>
    <scope>NUCLEOTIDE SEQUENCE [LARGE SCALE GENOMIC DNA]</scope>
    <source>
        <strain evidence="2 3">B210</strain>
    </source>
</reference>
<comment type="caution">
    <text evidence="2">The sequence shown here is derived from an EMBL/GenBank/DDBJ whole genome shotgun (WGS) entry which is preliminary data.</text>
</comment>
<evidence type="ECO:0000313" key="2">
    <source>
        <dbReference type="EMBL" id="RAL23959.1"/>
    </source>
</evidence>
<evidence type="ECO:0000256" key="1">
    <source>
        <dbReference type="SAM" id="MobiDB-lite"/>
    </source>
</evidence>
<accession>A0A328CBT0</accession>
<dbReference type="SUPFAM" id="SSF53474">
    <property type="entry name" value="alpha/beta-Hydrolases"/>
    <property type="match status" value="1"/>
</dbReference>
<dbReference type="RefSeq" id="WP_111729213.1">
    <property type="nucleotide sequence ID" value="NZ_QHKO01000002.1"/>
</dbReference>
<dbReference type="EMBL" id="QHKO01000002">
    <property type="protein sequence ID" value="RAL23959.1"/>
    <property type="molecule type" value="Genomic_DNA"/>
</dbReference>
<dbReference type="PROSITE" id="PS51257">
    <property type="entry name" value="PROKAR_LIPOPROTEIN"/>
    <property type="match status" value="1"/>
</dbReference>
<dbReference type="Gene3D" id="3.40.50.1820">
    <property type="entry name" value="alpha/beta hydrolase"/>
    <property type="match status" value="1"/>
</dbReference>
<evidence type="ECO:0000313" key="3">
    <source>
        <dbReference type="Proteomes" id="UP000249169"/>
    </source>
</evidence>
<dbReference type="OrthoDB" id="5377249at2"/>
<keyword evidence="3" id="KW-1185">Reference proteome</keyword>
<gene>
    <name evidence="2" type="ORF">DL240_07365</name>
</gene>
<dbReference type="AlphaFoldDB" id="A0A328CBT0"/>
<proteinExistence type="predicted"/>
<feature type="region of interest" description="Disordered" evidence="1">
    <location>
        <begin position="23"/>
        <end position="42"/>
    </location>
</feature>
<protein>
    <submittedName>
        <fullName evidence="2">Uncharacterized protein</fullName>
    </submittedName>
</protein>
<organism evidence="2 3">
    <name type="scientific">Lujinxingia litoralis</name>
    <dbReference type="NCBI Taxonomy" id="2211119"/>
    <lineage>
        <taxon>Bacteria</taxon>
        <taxon>Deltaproteobacteria</taxon>
        <taxon>Bradymonadales</taxon>
        <taxon>Lujinxingiaceae</taxon>
        <taxon>Lujinxingia</taxon>
    </lineage>
</organism>